<dbReference type="RefSeq" id="WP_019724776.1">
    <property type="nucleotide sequence ID" value="NZ_CACSAV010000014.1"/>
</dbReference>
<evidence type="ECO:0000313" key="4">
    <source>
        <dbReference type="EMBL" id="TCZ31807.1"/>
    </source>
</evidence>
<proteinExistence type="predicted"/>
<comment type="caution">
    <text evidence="2">The sequence shown here is derived from an EMBL/GenBank/DDBJ whole genome shotgun (WGS) entry which is preliminary data.</text>
</comment>
<organism evidence="2">
    <name type="scientific">Klebsiella pneumoniae</name>
    <dbReference type="NCBI Taxonomy" id="573"/>
    <lineage>
        <taxon>Bacteria</taxon>
        <taxon>Pseudomonadati</taxon>
        <taxon>Pseudomonadota</taxon>
        <taxon>Gammaproteobacteria</taxon>
        <taxon>Enterobacterales</taxon>
        <taxon>Enterobacteriaceae</taxon>
        <taxon>Klebsiella/Raoultella group</taxon>
        <taxon>Klebsiella</taxon>
        <taxon>Klebsiella pneumoniae complex</taxon>
    </lineage>
</organism>
<dbReference type="EMBL" id="SDDR01000013">
    <property type="protein sequence ID" value="TCZ31807.1"/>
    <property type="molecule type" value="Genomic_DNA"/>
</dbReference>
<evidence type="ECO:0000313" key="1">
    <source>
        <dbReference type="EMBL" id="TCW92063.1"/>
    </source>
</evidence>
<dbReference type="EMBL" id="SDDT01000028">
    <property type="protein sequence ID" value="TCZ46194.1"/>
    <property type="molecule type" value="Genomic_DNA"/>
</dbReference>
<sequence length="75" mass="8343">MVTEIDAVVTRVIECWPINDFWMVEVEVMAGGEYLRTDITVSTKREARAIQPGDTVAIPVVGLDGDFADEDELPF</sequence>
<evidence type="ECO:0000313" key="5">
    <source>
        <dbReference type="EMBL" id="TCZ46194.1"/>
    </source>
</evidence>
<dbReference type="EMBL" id="SDCD01000022">
    <property type="protein sequence ID" value="TCX25171.1"/>
    <property type="molecule type" value="Genomic_DNA"/>
</dbReference>
<evidence type="ECO:0000313" key="2">
    <source>
        <dbReference type="EMBL" id="TCX25171.1"/>
    </source>
</evidence>
<dbReference type="EMBL" id="SDBZ01000022">
    <property type="protein sequence ID" value="TCW92063.1"/>
    <property type="molecule type" value="Genomic_DNA"/>
</dbReference>
<evidence type="ECO:0000313" key="3">
    <source>
        <dbReference type="EMBL" id="TCY88071.1"/>
    </source>
</evidence>
<dbReference type="AlphaFoldDB" id="A0A483HTE8"/>
<accession>A0A483HTE8</accession>
<reference evidence="2" key="1">
    <citation type="submission" date="2019-01" db="EMBL/GenBank/DDBJ databases">
        <authorList>
            <person name="Lista F."/>
            <person name="Anselmo A."/>
        </authorList>
    </citation>
    <scope>NUCLEOTIDE SEQUENCE</scope>
    <source>
        <strain evidence="3">10R</strain>
        <strain evidence="2">19S</strain>
        <strain evidence="1">23S</strain>
        <strain evidence="5">2R</strain>
        <strain evidence="4">4R</strain>
    </source>
</reference>
<name>A0A483HTE8_KLEPN</name>
<gene>
    <name evidence="2" type="ORF">ETE94_14095</name>
    <name evidence="1" type="ORF">ETF12_16885</name>
    <name evidence="5" type="ORF">ETH60_16530</name>
    <name evidence="4" type="ORF">ETH89_12785</name>
    <name evidence="3" type="ORF">ETH94_15435</name>
</gene>
<dbReference type="EMBL" id="SDDL01000028">
    <property type="protein sequence ID" value="TCY88071.1"/>
    <property type="molecule type" value="Genomic_DNA"/>
</dbReference>
<protein>
    <submittedName>
        <fullName evidence="2">Uncharacterized protein</fullName>
    </submittedName>
</protein>